<dbReference type="Pfam" id="PF17144">
    <property type="entry name" value="Ribosomal_L5e"/>
    <property type="match status" value="1"/>
</dbReference>
<evidence type="ECO:0000256" key="1">
    <source>
        <dbReference type="ARBA" id="ARBA00007116"/>
    </source>
</evidence>
<gene>
    <name evidence="4" type="ORF">TPC1_13740</name>
</gene>
<dbReference type="AlphaFoldDB" id="A0A146KAG6"/>
<evidence type="ECO:0000256" key="2">
    <source>
        <dbReference type="ARBA" id="ARBA00022980"/>
    </source>
</evidence>
<protein>
    <submittedName>
        <fullName evidence="4">Ribosomal protein L5</fullName>
    </submittedName>
</protein>
<dbReference type="HAMAP" id="MF_01337_A">
    <property type="entry name" value="Ribosomal_uL18_A"/>
    <property type="match status" value="1"/>
</dbReference>
<accession>A0A146KAG6</accession>
<keyword evidence="3" id="KW-0687">Ribonucleoprotein</keyword>
<dbReference type="SUPFAM" id="SSF53137">
    <property type="entry name" value="Translational machinery components"/>
    <property type="match status" value="1"/>
</dbReference>
<evidence type="ECO:0000256" key="3">
    <source>
        <dbReference type="ARBA" id="ARBA00023274"/>
    </source>
</evidence>
<evidence type="ECO:0000313" key="4">
    <source>
        <dbReference type="EMBL" id="JAP93820.1"/>
    </source>
</evidence>
<dbReference type="PRINTS" id="PR00058">
    <property type="entry name" value="RIBOSOMALL5"/>
</dbReference>
<dbReference type="Gene3D" id="3.30.420.100">
    <property type="match status" value="1"/>
</dbReference>
<dbReference type="CDD" id="cd00432">
    <property type="entry name" value="Ribosomal_L18_L5e"/>
    <property type="match status" value="1"/>
</dbReference>
<name>A0A146KAG6_9EUKA</name>
<organism evidence="4">
    <name type="scientific">Trepomonas sp. PC1</name>
    <dbReference type="NCBI Taxonomy" id="1076344"/>
    <lineage>
        <taxon>Eukaryota</taxon>
        <taxon>Metamonada</taxon>
        <taxon>Diplomonadida</taxon>
        <taxon>Hexamitidae</taxon>
        <taxon>Hexamitinae</taxon>
        <taxon>Trepomonas</taxon>
    </lineage>
</organism>
<dbReference type="EMBL" id="GDID01002786">
    <property type="protein sequence ID" value="JAP93820.1"/>
    <property type="molecule type" value="Transcribed_RNA"/>
</dbReference>
<dbReference type="GO" id="GO:0003735">
    <property type="term" value="F:structural constituent of ribosome"/>
    <property type="evidence" value="ECO:0007669"/>
    <property type="project" value="InterPro"/>
</dbReference>
<dbReference type="GO" id="GO:0008097">
    <property type="term" value="F:5S rRNA binding"/>
    <property type="evidence" value="ECO:0007669"/>
    <property type="project" value="InterPro"/>
</dbReference>
<comment type="similarity">
    <text evidence="1">Belongs to the universal ribosomal protein uL18 family.</text>
</comment>
<dbReference type="GO" id="GO:0006412">
    <property type="term" value="P:translation"/>
    <property type="evidence" value="ECO:0007669"/>
    <property type="project" value="InterPro"/>
</dbReference>
<proteinExistence type="inferred from homology"/>
<dbReference type="PANTHER" id="PTHR23410">
    <property type="entry name" value="RIBOSOMAL PROTEIN L5-RELATED"/>
    <property type="match status" value="1"/>
</dbReference>
<reference evidence="4" key="1">
    <citation type="submission" date="2015-07" db="EMBL/GenBank/DDBJ databases">
        <title>Adaptation to a free-living lifestyle via gene acquisitions in the diplomonad Trepomonas sp. PC1.</title>
        <authorList>
            <person name="Xu F."/>
            <person name="Jerlstrom-Hultqvist J."/>
            <person name="Kolisko M."/>
            <person name="Simpson A.G.B."/>
            <person name="Roger A.J."/>
            <person name="Svard S.G."/>
            <person name="Andersson J.O."/>
        </authorList>
    </citation>
    <scope>NUCLEOTIDE SEQUENCE</scope>
    <source>
        <strain evidence="4">PC1</strain>
    </source>
</reference>
<dbReference type="GO" id="GO:0022625">
    <property type="term" value="C:cytosolic large ribosomal subunit"/>
    <property type="evidence" value="ECO:0007669"/>
    <property type="project" value="TreeGrafter"/>
</dbReference>
<dbReference type="InterPro" id="IPR057268">
    <property type="entry name" value="Ribosomal_L18"/>
</dbReference>
<keyword evidence="2 4" id="KW-0689">Ribosomal protein</keyword>
<dbReference type="PANTHER" id="PTHR23410:SF12">
    <property type="entry name" value="LARGE RIBOSOMAL SUBUNIT PROTEIN UL18"/>
    <property type="match status" value="1"/>
</dbReference>
<dbReference type="GO" id="GO:0000027">
    <property type="term" value="P:ribosomal large subunit assembly"/>
    <property type="evidence" value="ECO:0007669"/>
    <property type="project" value="TreeGrafter"/>
</dbReference>
<sequence length="309" mass="35472">MAWIKVQKTRAYFSRFQVQFRRRRDCLTDYQQRQNLIIQDNDKYDAPKYRFVVRKSNKRILCQVVASRIGGDHIMAVANSSELPEFGVKQGLTNYSAAYCTGLLCARRLLTKLGMEKIYTGNKQVGKFFENEDNEERRSLRCFLDIGLARSSTGANVFGALKGAVDGGLNIPYSGDRLAAGYYDKKSGKYNEAALSDRIYGKHVSEYMQVAKAEDEEWYKSQFGVYIKNGVNADQLKSIYEKAHEAIRAKPMIKRDMPMYNPEKKLKCLDKKARKVHKQDKFKARLARVAKRANERVAAKQAMVNQLKK</sequence>
<dbReference type="InterPro" id="IPR005485">
    <property type="entry name" value="Rbsml_uL18_euk_arch"/>
</dbReference>